<dbReference type="InterPro" id="IPR008207">
    <property type="entry name" value="Sig_transdc_His_kin_Hpt_dom"/>
</dbReference>
<dbReference type="GO" id="GO:0004672">
    <property type="term" value="F:protein kinase activity"/>
    <property type="evidence" value="ECO:0007669"/>
    <property type="project" value="UniProtKB-ARBA"/>
</dbReference>
<keyword evidence="5" id="KW-1185">Reference proteome</keyword>
<reference evidence="4 5" key="2">
    <citation type="submission" date="2015-01" db="EMBL/GenBank/DDBJ databases">
        <authorList>
            <consortium name="NBRP consortium"/>
            <person name="Sawabe T."/>
            <person name="Meirelles P."/>
            <person name="Feng G."/>
            <person name="Sayaka M."/>
            <person name="Hattori M."/>
            <person name="Ohkuma M."/>
        </authorList>
    </citation>
    <scope>NUCLEOTIDE SEQUENCE [LARGE SCALE GENOMIC DNA]</scope>
    <source>
        <strain evidence="5">JCM 19231</strain>
    </source>
</reference>
<feature type="domain" description="HPt" evidence="3">
    <location>
        <begin position="15"/>
        <end position="109"/>
    </location>
</feature>
<reference evidence="4 5" key="1">
    <citation type="submission" date="2015-01" db="EMBL/GenBank/DDBJ databases">
        <title>Vibrio sp. C1 JCM 19231 whole genome shotgun sequence.</title>
        <authorList>
            <person name="Sawabe T."/>
            <person name="Meirelles P."/>
            <person name="Feng G."/>
            <person name="Sayaka M."/>
            <person name="Hattori M."/>
            <person name="Ohkuma M."/>
        </authorList>
    </citation>
    <scope>NUCLEOTIDE SEQUENCE [LARGE SCALE GENOMIC DNA]</scope>
    <source>
        <strain evidence="5">JCM 19231</strain>
    </source>
</reference>
<evidence type="ECO:0000313" key="4">
    <source>
        <dbReference type="EMBL" id="GAM56881.1"/>
    </source>
</evidence>
<evidence type="ECO:0000256" key="2">
    <source>
        <dbReference type="PROSITE-ProRule" id="PRU00110"/>
    </source>
</evidence>
<evidence type="ECO:0000259" key="3">
    <source>
        <dbReference type="PROSITE" id="PS50894"/>
    </source>
</evidence>
<comment type="caution">
    <text evidence="4">The sequence shown here is derived from an EMBL/GenBank/DDBJ whole genome shotgun (WGS) entry which is preliminary data.</text>
</comment>
<sequence length="109" mass="12164">MAESYLELTKLEQLKVQVGEAMFPTLLGLFKQELNEYRDQLVGGDAEQIGRICHAIKGSAPSFGAKPLTQLATEMDLLFKSGRKEELQQQVPQLLEMLSNTEQGVNKLL</sequence>
<protein>
    <submittedName>
        <fullName evidence="4">Phosphorelay protein luxU</fullName>
    </submittedName>
</protein>
<dbReference type="AlphaFoldDB" id="A0A0B8NSM5"/>
<keyword evidence="1" id="KW-0902">Two-component regulatory system</keyword>
<dbReference type="Pfam" id="PF01627">
    <property type="entry name" value="Hpt"/>
    <property type="match status" value="1"/>
</dbReference>
<dbReference type="EMBL" id="BBRZ01000038">
    <property type="protein sequence ID" value="GAM56881.1"/>
    <property type="molecule type" value="Genomic_DNA"/>
</dbReference>
<dbReference type="GO" id="GO:0000160">
    <property type="term" value="P:phosphorelay signal transduction system"/>
    <property type="evidence" value="ECO:0007669"/>
    <property type="project" value="UniProtKB-KW"/>
</dbReference>
<keyword evidence="2" id="KW-0597">Phosphoprotein</keyword>
<proteinExistence type="predicted"/>
<dbReference type="InterPro" id="IPR036641">
    <property type="entry name" value="HPT_dom_sf"/>
</dbReference>
<dbReference type="Gene3D" id="1.20.120.160">
    <property type="entry name" value="HPT domain"/>
    <property type="match status" value="1"/>
</dbReference>
<gene>
    <name evidence="4" type="ORF">JCM19231_4443</name>
</gene>
<evidence type="ECO:0000256" key="1">
    <source>
        <dbReference type="ARBA" id="ARBA00023012"/>
    </source>
</evidence>
<evidence type="ECO:0000313" key="5">
    <source>
        <dbReference type="Proteomes" id="UP000031671"/>
    </source>
</evidence>
<organism evidence="4 5">
    <name type="scientific">Vibrio ishigakensis</name>
    <dbReference type="NCBI Taxonomy" id="1481914"/>
    <lineage>
        <taxon>Bacteria</taxon>
        <taxon>Pseudomonadati</taxon>
        <taxon>Pseudomonadota</taxon>
        <taxon>Gammaproteobacteria</taxon>
        <taxon>Vibrionales</taxon>
        <taxon>Vibrionaceae</taxon>
        <taxon>Vibrio</taxon>
    </lineage>
</organism>
<name>A0A0B8NSM5_9VIBR</name>
<accession>A0A0B8NSM5</accession>
<dbReference type="Proteomes" id="UP000031671">
    <property type="component" value="Unassembled WGS sequence"/>
</dbReference>
<dbReference type="PROSITE" id="PS50894">
    <property type="entry name" value="HPT"/>
    <property type="match status" value="1"/>
</dbReference>
<dbReference type="SUPFAM" id="SSF47226">
    <property type="entry name" value="Histidine-containing phosphotransfer domain, HPT domain"/>
    <property type="match status" value="1"/>
</dbReference>
<feature type="modified residue" description="Phosphohistidine" evidence="2">
    <location>
        <position position="54"/>
    </location>
</feature>